<dbReference type="GeneID" id="94827813"/>
<accession>A0A1J4JYT9</accession>
<evidence type="ECO:0000313" key="2">
    <source>
        <dbReference type="EMBL" id="OHT04139.1"/>
    </source>
</evidence>
<keyword evidence="3" id="KW-1185">Reference proteome</keyword>
<dbReference type="EMBL" id="MLAK01000804">
    <property type="protein sequence ID" value="OHT04139.1"/>
    <property type="molecule type" value="Genomic_DNA"/>
</dbReference>
<reference evidence="2" key="1">
    <citation type="submission" date="2016-10" db="EMBL/GenBank/DDBJ databases">
        <authorList>
            <person name="Benchimol M."/>
            <person name="Almeida L.G."/>
            <person name="Vasconcelos A.T."/>
            <person name="Perreira-Neves A."/>
            <person name="Rosa I.A."/>
            <person name="Tasca T."/>
            <person name="Bogo M.R."/>
            <person name="de Souza W."/>
        </authorList>
    </citation>
    <scope>NUCLEOTIDE SEQUENCE [LARGE SCALE GENOMIC DNA]</scope>
    <source>
        <strain evidence="2">K</strain>
    </source>
</reference>
<dbReference type="RefSeq" id="XP_068357275.1">
    <property type="nucleotide sequence ID" value="XM_068493109.1"/>
</dbReference>
<protein>
    <submittedName>
        <fullName evidence="2">Uncharacterized protein</fullName>
    </submittedName>
</protein>
<feature type="region of interest" description="Disordered" evidence="1">
    <location>
        <begin position="148"/>
        <end position="170"/>
    </location>
</feature>
<gene>
    <name evidence="2" type="ORF">TRFO_06457</name>
</gene>
<proteinExistence type="predicted"/>
<dbReference type="VEuPathDB" id="TrichDB:TRFO_06457"/>
<feature type="compositionally biased region" description="Low complexity" evidence="1">
    <location>
        <begin position="152"/>
        <end position="165"/>
    </location>
</feature>
<dbReference type="Proteomes" id="UP000179807">
    <property type="component" value="Unassembled WGS sequence"/>
</dbReference>
<sequence>MVTSLYGVHPTQQQLLSLALIASKHLGISLDREASRRKIVLLKWFDENIDVIEPFLKNNVVILNDKGNKVGSYSSPLIEKYVSIEKLNNDAHNKINDEQMNYTQNIAQLITQNNKEFNNNGMNPNQIKIEEIPDSNFIDENHEIIKNESIKNNSQETNNNSNNNDDNNKVITEYHNSEFGYGNENIRKKGYLFNNASDFPERQETGVFDNYIDNSDDKVSFIDYEVSDGK</sequence>
<dbReference type="AlphaFoldDB" id="A0A1J4JYT9"/>
<organism evidence="2 3">
    <name type="scientific">Tritrichomonas foetus</name>
    <dbReference type="NCBI Taxonomy" id="1144522"/>
    <lineage>
        <taxon>Eukaryota</taxon>
        <taxon>Metamonada</taxon>
        <taxon>Parabasalia</taxon>
        <taxon>Tritrichomonadida</taxon>
        <taxon>Tritrichomonadidae</taxon>
        <taxon>Tritrichomonas</taxon>
    </lineage>
</organism>
<comment type="caution">
    <text evidence="2">The sequence shown here is derived from an EMBL/GenBank/DDBJ whole genome shotgun (WGS) entry which is preliminary data.</text>
</comment>
<name>A0A1J4JYT9_9EUKA</name>
<evidence type="ECO:0000256" key="1">
    <source>
        <dbReference type="SAM" id="MobiDB-lite"/>
    </source>
</evidence>
<evidence type="ECO:0000313" key="3">
    <source>
        <dbReference type="Proteomes" id="UP000179807"/>
    </source>
</evidence>